<gene>
    <name evidence="1" type="ORF">SERLA73DRAFT_149358</name>
</gene>
<dbReference type="HOGENOM" id="CLU_085150_0_0_1"/>
<organism evidence="2">
    <name type="scientific">Serpula lacrymans var. lacrymans (strain S7.3)</name>
    <name type="common">Dry rot fungus</name>
    <dbReference type="NCBI Taxonomy" id="936435"/>
    <lineage>
        <taxon>Eukaryota</taxon>
        <taxon>Fungi</taxon>
        <taxon>Dikarya</taxon>
        <taxon>Basidiomycota</taxon>
        <taxon>Agaricomycotina</taxon>
        <taxon>Agaricomycetes</taxon>
        <taxon>Agaricomycetidae</taxon>
        <taxon>Boletales</taxon>
        <taxon>Coniophorineae</taxon>
        <taxon>Serpulaceae</taxon>
        <taxon>Serpula</taxon>
    </lineage>
</organism>
<proteinExistence type="predicted"/>
<dbReference type="EMBL" id="GL945474">
    <property type="protein sequence ID" value="EGO05113.1"/>
    <property type="molecule type" value="Genomic_DNA"/>
</dbReference>
<dbReference type="InParanoid" id="F8PI70"/>
<evidence type="ECO:0000313" key="2">
    <source>
        <dbReference type="Proteomes" id="UP000008063"/>
    </source>
</evidence>
<accession>F8PI70</accession>
<reference evidence="2" key="1">
    <citation type="journal article" date="2011" name="Science">
        <title>The plant cell wall-decomposing machinery underlies the functional diversity of forest fungi.</title>
        <authorList>
            <person name="Eastwood D.C."/>
            <person name="Floudas D."/>
            <person name="Binder M."/>
            <person name="Majcherczyk A."/>
            <person name="Schneider P."/>
            <person name="Aerts A."/>
            <person name="Asiegbu F.O."/>
            <person name="Baker S.E."/>
            <person name="Barry K."/>
            <person name="Bendiksby M."/>
            <person name="Blumentritt M."/>
            <person name="Coutinho P.M."/>
            <person name="Cullen D."/>
            <person name="de Vries R.P."/>
            <person name="Gathman A."/>
            <person name="Goodell B."/>
            <person name="Henrissat B."/>
            <person name="Ihrmark K."/>
            <person name="Kauserud H."/>
            <person name="Kohler A."/>
            <person name="LaButti K."/>
            <person name="Lapidus A."/>
            <person name="Lavin J.L."/>
            <person name="Lee Y.-H."/>
            <person name="Lindquist E."/>
            <person name="Lilly W."/>
            <person name="Lucas S."/>
            <person name="Morin E."/>
            <person name="Murat C."/>
            <person name="Oguiza J.A."/>
            <person name="Park J."/>
            <person name="Pisabarro A.G."/>
            <person name="Riley R."/>
            <person name="Rosling A."/>
            <person name="Salamov A."/>
            <person name="Schmidt O."/>
            <person name="Schmutz J."/>
            <person name="Skrede I."/>
            <person name="Stenlid J."/>
            <person name="Wiebenga A."/>
            <person name="Xie X."/>
            <person name="Kuees U."/>
            <person name="Hibbett D.S."/>
            <person name="Hoffmeister D."/>
            <person name="Hoegberg N."/>
            <person name="Martin F."/>
            <person name="Grigoriev I.V."/>
            <person name="Watkinson S.C."/>
        </authorList>
    </citation>
    <scope>NUCLEOTIDE SEQUENCE [LARGE SCALE GENOMIC DNA]</scope>
    <source>
        <strain evidence="2">strain S7.3</strain>
    </source>
</reference>
<evidence type="ECO:0000313" key="1">
    <source>
        <dbReference type="EMBL" id="EGO05113.1"/>
    </source>
</evidence>
<dbReference type="AlphaFoldDB" id="F8PI70"/>
<dbReference type="Proteomes" id="UP000008063">
    <property type="component" value="Unassembled WGS sequence"/>
</dbReference>
<keyword evidence="2" id="KW-1185">Reference proteome</keyword>
<sequence>MITPNECSAIQASTRPAQLPVQKSLAPPSFLSIASDIGSKRYNIGFIEVNSSISNLKGIISCNFSSFSSGIDLLDTMDLSPDFSPGLLSPPVLKFIERIERADLHSSNFDEVNHAWKMARGPISKGKASSDLSLSSTLHGTASIISSITSASMAPPLSVSTVSALTVLALVAASAPPVSQITVGDSDSPNEEEHCVEFQTLKKDELIEWIKTSGVTISNLK</sequence>
<name>F8PI70_SERL3</name>
<protein>
    <submittedName>
        <fullName evidence="1">Uncharacterized protein</fullName>
    </submittedName>
</protein>